<protein>
    <submittedName>
        <fullName evidence="2">Uncharacterized protein</fullName>
    </submittedName>
</protein>
<sequence>MLRGKRNDDKGFGLDTLFGRASAAENECIPTSYERHDGNTARLARRSDEALEVRVSVARIALSLLDLGRGISTFCIDACRELSYYLSKKLKLRAVVVESDVISLVYSGRSVTWFPFLKAAQILFSHLNFTLQANDKNSACWFRASVSSLSLLHLSTSNVENKSRWAGFLMGMVHKNRWGKREIPKKTRQPATSSDKIPTWENPESPGWGLKAVRLGYVYMNGDVGKLTPGAVYAATPDSLASTDYSLLNGVTEPLEPYTDAGSLPGGMPTDPHTPGTDSGIPLDQLKQMLSSQLEYYFSRLKATCAILEFLNEPTQNHNSGSKQYTANPPVLLAVSHDYVLIVVSYKVVMRSNLTLHGNPSGQGTEIEVKLLKYLLA</sequence>
<organism evidence="2 3">
    <name type="scientific">Dryococelus australis</name>
    <dbReference type="NCBI Taxonomy" id="614101"/>
    <lineage>
        <taxon>Eukaryota</taxon>
        <taxon>Metazoa</taxon>
        <taxon>Ecdysozoa</taxon>
        <taxon>Arthropoda</taxon>
        <taxon>Hexapoda</taxon>
        <taxon>Insecta</taxon>
        <taxon>Pterygota</taxon>
        <taxon>Neoptera</taxon>
        <taxon>Polyneoptera</taxon>
        <taxon>Phasmatodea</taxon>
        <taxon>Verophasmatodea</taxon>
        <taxon>Anareolatae</taxon>
        <taxon>Phasmatidae</taxon>
        <taxon>Eurycanthinae</taxon>
        <taxon>Dryococelus</taxon>
    </lineage>
</organism>
<proteinExistence type="predicted"/>
<accession>A0ABQ9G0K3</accession>
<evidence type="ECO:0000313" key="2">
    <source>
        <dbReference type="EMBL" id="KAJ8866017.1"/>
    </source>
</evidence>
<feature type="region of interest" description="Disordered" evidence="1">
    <location>
        <begin position="256"/>
        <end position="281"/>
    </location>
</feature>
<comment type="caution">
    <text evidence="2">The sequence shown here is derived from an EMBL/GenBank/DDBJ whole genome shotgun (WGS) entry which is preliminary data.</text>
</comment>
<dbReference type="Proteomes" id="UP001159363">
    <property type="component" value="Chromosome 16"/>
</dbReference>
<gene>
    <name evidence="2" type="ORF">PR048_033541</name>
</gene>
<reference evidence="2 3" key="1">
    <citation type="submission" date="2023-02" db="EMBL/GenBank/DDBJ databases">
        <title>LHISI_Scaffold_Assembly.</title>
        <authorList>
            <person name="Stuart O.P."/>
            <person name="Cleave R."/>
            <person name="Magrath M.J.L."/>
            <person name="Mikheyev A.S."/>
        </authorList>
    </citation>
    <scope>NUCLEOTIDE SEQUENCE [LARGE SCALE GENOMIC DNA]</scope>
    <source>
        <strain evidence="2">Daus_M_001</strain>
        <tissue evidence="2">Leg muscle</tissue>
    </source>
</reference>
<keyword evidence="3" id="KW-1185">Reference proteome</keyword>
<name>A0ABQ9G0K3_9NEOP</name>
<feature type="region of interest" description="Disordered" evidence="1">
    <location>
        <begin position="181"/>
        <end position="202"/>
    </location>
</feature>
<dbReference type="EMBL" id="JARBHB010000017">
    <property type="protein sequence ID" value="KAJ8866017.1"/>
    <property type="molecule type" value="Genomic_DNA"/>
</dbReference>
<evidence type="ECO:0000313" key="3">
    <source>
        <dbReference type="Proteomes" id="UP001159363"/>
    </source>
</evidence>
<evidence type="ECO:0000256" key="1">
    <source>
        <dbReference type="SAM" id="MobiDB-lite"/>
    </source>
</evidence>